<evidence type="ECO:0000256" key="1">
    <source>
        <dbReference type="SAM" id="SignalP"/>
    </source>
</evidence>
<evidence type="ECO:0000259" key="2">
    <source>
        <dbReference type="Pfam" id="PF01683"/>
    </source>
</evidence>
<evidence type="ECO:0000313" key="4">
    <source>
        <dbReference type="WBParaSite" id="nRc.2.0.1.t28015-RA"/>
    </source>
</evidence>
<keyword evidence="1" id="KW-0732">Signal</keyword>
<organism evidence="3 4">
    <name type="scientific">Romanomermis culicivorax</name>
    <name type="common">Nematode worm</name>
    <dbReference type="NCBI Taxonomy" id="13658"/>
    <lineage>
        <taxon>Eukaryota</taxon>
        <taxon>Metazoa</taxon>
        <taxon>Ecdysozoa</taxon>
        <taxon>Nematoda</taxon>
        <taxon>Enoplea</taxon>
        <taxon>Dorylaimia</taxon>
        <taxon>Mermithida</taxon>
        <taxon>Mermithoidea</taxon>
        <taxon>Mermithidae</taxon>
        <taxon>Romanomermis</taxon>
    </lineage>
</organism>
<dbReference type="Pfam" id="PF01683">
    <property type="entry name" value="EB"/>
    <property type="match status" value="1"/>
</dbReference>
<dbReference type="Proteomes" id="UP000887565">
    <property type="component" value="Unplaced"/>
</dbReference>
<dbReference type="AlphaFoldDB" id="A0A915JP82"/>
<sequence>MIMFKLILLSLCIEFVVAQDCPDGQVYIEEIQSCVQKVGPGDVCLYNEQCPAGFVCKATLPTSRSCQEESRRFRNRIPAIKKIISVN</sequence>
<dbReference type="InterPro" id="IPR006149">
    <property type="entry name" value="EB_dom"/>
</dbReference>
<protein>
    <submittedName>
        <fullName evidence="4">EB domain-containing protein</fullName>
    </submittedName>
</protein>
<keyword evidence="3" id="KW-1185">Reference proteome</keyword>
<evidence type="ECO:0000313" key="3">
    <source>
        <dbReference type="Proteomes" id="UP000887565"/>
    </source>
</evidence>
<reference evidence="4" key="1">
    <citation type="submission" date="2022-11" db="UniProtKB">
        <authorList>
            <consortium name="WormBaseParasite"/>
        </authorList>
    </citation>
    <scope>IDENTIFICATION</scope>
</reference>
<feature type="domain" description="EB" evidence="2">
    <location>
        <begin position="21"/>
        <end position="58"/>
    </location>
</feature>
<feature type="signal peptide" evidence="1">
    <location>
        <begin position="1"/>
        <end position="18"/>
    </location>
</feature>
<accession>A0A915JP82</accession>
<feature type="chain" id="PRO_5037892568" evidence="1">
    <location>
        <begin position="19"/>
        <end position="87"/>
    </location>
</feature>
<name>A0A915JP82_ROMCU</name>
<dbReference type="WBParaSite" id="nRc.2.0.1.t28015-RA">
    <property type="protein sequence ID" value="nRc.2.0.1.t28015-RA"/>
    <property type="gene ID" value="nRc.2.0.1.g28015"/>
</dbReference>
<proteinExistence type="predicted"/>